<evidence type="ECO:0000256" key="1">
    <source>
        <dbReference type="ARBA" id="ARBA00004651"/>
    </source>
</evidence>
<dbReference type="Pfam" id="PF13231">
    <property type="entry name" value="PMT_2"/>
    <property type="match status" value="1"/>
</dbReference>
<evidence type="ECO:0000256" key="7">
    <source>
        <dbReference type="ARBA" id="ARBA00023136"/>
    </source>
</evidence>
<dbReference type="GO" id="GO:0008610">
    <property type="term" value="P:lipid biosynthetic process"/>
    <property type="evidence" value="ECO:0007669"/>
    <property type="project" value="UniProtKB-ARBA"/>
</dbReference>
<evidence type="ECO:0000256" key="3">
    <source>
        <dbReference type="ARBA" id="ARBA00022676"/>
    </source>
</evidence>
<dbReference type="InterPro" id="IPR038731">
    <property type="entry name" value="RgtA/B/C-like"/>
</dbReference>
<keyword evidence="6 8" id="KW-1133">Transmembrane helix</keyword>
<dbReference type="InterPro" id="IPR050297">
    <property type="entry name" value="LipidA_mod_glycosyltrf_83"/>
</dbReference>
<keyword evidence="5 8" id="KW-0812">Transmembrane</keyword>
<evidence type="ECO:0000256" key="6">
    <source>
        <dbReference type="ARBA" id="ARBA00022989"/>
    </source>
</evidence>
<evidence type="ECO:0000256" key="5">
    <source>
        <dbReference type="ARBA" id="ARBA00022692"/>
    </source>
</evidence>
<feature type="domain" description="Glycosyltransferase RgtA/B/C/D-like" evidence="9">
    <location>
        <begin position="145"/>
        <end position="250"/>
    </location>
</feature>
<feature type="transmembrane region" description="Helical" evidence="8">
    <location>
        <begin position="370"/>
        <end position="393"/>
    </location>
</feature>
<keyword evidence="4" id="KW-0808">Transferase</keyword>
<keyword evidence="2" id="KW-1003">Cell membrane</keyword>
<feature type="transmembrane region" description="Helical" evidence="8">
    <location>
        <begin position="271"/>
        <end position="291"/>
    </location>
</feature>
<feature type="transmembrane region" description="Helical" evidence="8">
    <location>
        <begin position="414"/>
        <end position="436"/>
    </location>
</feature>
<evidence type="ECO:0000256" key="4">
    <source>
        <dbReference type="ARBA" id="ARBA00022679"/>
    </source>
</evidence>
<name>A0A1J5S724_9ZZZZ</name>
<evidence type="ECO:0000259" key="9">
    <source>
        <dbReference type="Pfam" id="PF13231"/>
    </source>
</evidence>
<feature type="transmembrane region" description="Helical" evidence="8">
    <location>
        <begin position="187"/>
        <end position="210"/>
    </location>
</feature>
<evidence type="ECO:0000256" key="8">
    <source>
        <dbReference type="SAM" id="Phobius"/>
    </source>
</evidence>
<gene>
    <name evidence="10" type="ORF">GALL_141320</name>
</gene>
<dbReference type="GO" id="GO:0005886">
    <property type="term" value="C:plasma membrane"/>
    <property type="evidence" value="ECO:0007669"/>
    <property type="project" value="UniProtKB-SubCell"/>
</dbReference>
<keyword evidence="3" id="KW-0328">Glycosyltransferase</keyword>
<reference evidence="10" key="1">
    <citation type="submission" date="2016-10" db="EMBL/GenBank/DDBJ databases">
        <title>Sequence of Gallionella enrichment culture.</title>
        <authorList>
            <person name="Poehlein A."/>
            <person name="Muehling M."/>
            <person name="Daniel R."/>
        </authorList>
    </citation>
    <scope>NUCLEOTIDE SEQUENCE</scope>
</reference>
<proteinExistence type="predicted"/>
<evidence type="ECO:0000313" key="10">
    <source>
        <dbReference type="EMBL" id="OIR03715.1"/>
    </source>
</evidence>
<protein>
    <recommendedName>
        <fullName evidence="9">Glycosyltransferase RgtA/B/C/D-like domain-containing protein</fullName>
    </recommendedName>
</protein>
<dbReference type="AlphaFoldDB" id="A0A1J5S724"/>
<feature type="transmembrane region" description="Helical" evidence="8">
    <location>
        <begin position="442"/>
        <end position="461"/>
    </location>
</feature>
<evidence type="ECO:0000256" key="2">
    <source>
        <dbReference type="ARBA" id="ARBA00022475"/>
    </source>
</evidence>
<comment type="subcellular location">
    <subcellularLocation>
        <location evidence="1">Cell membrane</location>
        <topology evidence="1">Multi-pass membrane protein</topology>
    </subcellularLocation>
</comment>
<dbReference type="EMBL" id="MLJW01000063">
    <property type="protein sequence ID" value="OIR03715.1"/>
    <property type="molecule type" value="Genomic_DNA"/>
</dbReference>
<accession>A0A1J5S724</accession>
<dbReference type="PANTHER" id="PTHR33908:SF11">
    <property type="entry name" value="MEMBRANE PROTEIN"/>
    <property type="match status" value="1"/>
</dbReference>
<keyword evidence="7 8" id="KW-0472">Membrane</keyword>
<dbReference type="GO" id="GO:0016763">
    <property type="term" value="F:pentosyltransferase activity"/>
    <property type="evidence" value="ECO:0007669"/>
    <property type="project" value="TreeGrafter"/>
</dbReference>
<comment type="caution">
    <text evidence="10">The sequence shown here is derived from an EMBL/GenBank/DDBJ whole genome shotgun (WGS) entry which is preliminary data.</text>
</comment>
<feature type="transmembrane region" description="Helical" evidence="8">
    <location>
        <begin position="468"/>
        <end position="489"/>
    </location>
</feature>
<organism evidence="10">
    <name type="scientific">mine drainage metagenome</name>
    <dbReference type="NCBI Taxonomy" id="410659"/>
    <lineage>
        <taxon>unclassified sequences</taxon>
        <taxon>metagenomes</taxon>
        <taxon>ecological metagenomes</taxon>
    </lineage>
</organism>
<sequence length="704" mass="76272">MGAIRCDLAVGAAATLRSDPPLPMSPPNASPARRPFTWYEAAAVALLLSLHAWLAFTSTLGECTTADEIAHLTAGRAYWTYGDYRLQPENGNLPQRWVGLPAWLEHRPFPGPGAAGWRSSDVWTVGHAYFYTTPGAAGAILAEGRAMNLLWTLATAALVFAWSRSLFGTSGGLVSLGFYVFCPDMLGNGALAASDLCMTFFYLASVGAFWRFLRKPGAATLALSCVVFGLACVAKYSAALLPGVFVLLALLRLAGPGIGERRGLRGAGRALGALLLHAIVAWAVIWLFFGFRNATASPLLPPMEHYYRPWEVIRAELGGLGLLLDHIRAWKVLPDAYVYGFAFVIDMSRERGAFLNGHTSLTGWPWFFPYAYVVKTPIAFLVALALTACLGVRRWVGTAAGTVRRTLLRADLQVAAPLAVAFAVYGAASVTSHLNIGIRHIFPLYPILFIAAGALGAWAVASGRLVRAVVALLVAGQAVASLSVAPHYLAFFNTLAGGPANGYRHLVDSSLDWGQDLPGLARWLDSDPGVRSGERVYVSYFGTGYPPYYGIRARALPCIPQQPGFGTWSPLRGGVYCVSATMLQQVYSPVGRTWTLADEREYQMLRRLEPALYAYAAAPAEKRSEIERKAPAALWQRAWQRFSLLRFARLCAYLRARTPDAEIGYSILIYRLTDADVAAAVSGPWSAWESAIRSASGMRDGSPH</sequence>
<dbReference type="PANTHER" id="PTHR33908">
    <property type="entry name" value="MANNOSYLTRANSFERASE YKCB-RELATED"/>
    <property type="match status" value="1"/>
</dbReference>